<dbReference type="GO" id="GO:0015031">
    <property type="term" value="P:protein transport"/>
    <property type="evidence" value="ECO:0007669"/>
    <property type="project" value="UniProtKB-KW"/>
</dbReference>
<dbReference type="GO" id="GO:0006906">
    <property type="term" value="P:vesicle fusion"/>
    <property type="evidence" value="ECO:0007669"/>
    <property type="project" value="TreeGrafter"/>
</dbReference>
<dbReference type="EMBL" id="LGAV01000001">
    <property type="protein sequence ID" value="KOS16461.1"/>
    <property type="molecule type" value="Genomic_DNA"/>
</dbReference>
<dbReference type="OrthoDB" id="422156at2759"/>
<dbReference type="InterPro" id="IPR023601">
    <property type="entry name" value="Golgi_SNAP_su1"/>
</dbReference>
<dbReference type="GO" id="GO:0005484">
    <property type="term" value="F:SNAP receptor activity"/>
    <property type="evidence" value="ECO:0007669"/>
    <property type="project" value="TreeGrafter"/>
</dbReference>
<dbReference type="GO" id="GO:0000139">
    <property type="term" value="C:Golgi membrane"/>
    <property type="evidence" value="ECO:0007669"/>
    <property type="project" value="UniProtKB-SubCell"/>
</dbReference>
<feature type="region of interest" description="Disordered" evidence="10">
    <location>
        <begin position="31"/>
        <end position="69"/>
    </location>
</feature>
<sequence length="248" mass="28256">MSWEPQLRRVRQTQSKLDARLTAYSQYASEVAHETQRDNGSAPSHSVALDMTGSGRLQTTPTSSSDATSMETELQGLLAQYADDIEGLAASVQDDPLLPPSHTQMHMIQRHRELLVEFERDFFRCKTQLRHTLDRQQLLGHVKDDINNYREQNASEIQGYLQERTHLDRSHQMIDETLDQAFATQAEFRAQRDILSGSLGRMQQVIAQVPSLNSIIHLISRRRRRDTVILGIVIGVCIVLLLLMGVRR</sequence>
<dbReference type="PANTHER" id="PTHR21094:SF2">
    <property type="entry name" value="GOLGI SNAP RECEPTOR COMPLEX MEMBER 1"/>
    <property type="match status" value="1"/>
</dbReference>
<dbReference type="PIRSF" id="PIRSF027109">
    <property type="entry name" value="Golgi_SNARE"/>
    <property type="match status" value="1"/>
</dbReference>
<evidence type="ECO:0000256" key="6">
    <source>
        <dbReference type="ARBA" id="ARBA00022989"/>
    </source>
</evidence>
<dbReference type="GeneID" id="28729648"/>
<proteinExistence type="inferred from homology"/>
<dbReference type="AlphaFoldDB" id="A0A0M8MZ59"/>
<dbReference type="GO" id="GO:0031201">
    <property type="term" value="C:SNARE complex"/>
    <property type="evidence" value="ECO:0007669"/>
    <property type="project" value="TreeGrafter"/>
</dbReference>
<keyword evidence="9" id="KW-0931">ER-Golgi transport</keyword>
<comment type="function">
    <text evidence="9">Involved in transport from the ER to the Golgi apparatus as well as in intra-Golgi transport. It belongs to a super-family of proteins called t-SNAREs or soluble NSF (N-ethylmaleimide-sensitive factor) attachment protein receptor.</text>
</comment>
<dbReference type="GO" id="GO:0005801">
    <property type="term" value="C:cis-Golgi network"/>
    <property type="evidence" value="ECO:0007669"/>
    <property type="project" value="InterPro"/>
</dbReference>
<comment type="caution">
    <text evidence="12">The sequence shown here is derived from an EMBL/GenBank/DDBJ whole genome shotgun (WGS) entry which is preliminary data.</text>
</comment>
<protein>
    <recommendedName>
        <fullName evidence="9">Golgi SNAP receptor complex member 1</fullName>
    </recommendedName>
</protein>
<accession>A0A0M8MZ59</accession>
<comment type="subcellular location">
    <subcellularLocation>
        <location evidence="1">Golgi apparatus membrane</location>
        <topology evidence="1">Single-pass type IV membrane protein</topology>
    </subcellularLocation>
</comment>
<comment type="subunit">
    <text evidence="9">Component of several multiprotein Golgi SNARE complexes.</text>
</comment>
<feature type="compositionally biased region" description="Polar residues" evidence="10">
    <location>
        <begin position="55"/>
        <end position="69"/>
    </location>
</feature>
<name>A0A0M8MZ59_9BASI</name>
<keyword evidence="7 9" id="KW-0333">Golgi apparatus</keyword>
<evidence type="ECO:0000256" key="11">
    <source>
        <dbReference type="SAM" id="Phobius"/>
    </source>
</evidence>
<dbReference type="GO" id="GO:0005797">
    <property type="term" value="C:Golgi medial cisterna"/>
    <property type="evidence" value="ECO:0007669"/>
    <property type="project" value="TreeGrafter"/>
</dbReference>
<feature type="transmembrane region" description="Helical" evidence="11">
    <location>
        <begin position="227"/>
        <end position="246"/>
    </location>
</feature>
<dbReference type="GO" id="GO:0006888">
    <property type="term" value="P:endoplasmic reticulum to Golgi vesicle-mediated transport"/>
    <property type="evidence" value="ECO:0007669"/>
    <property type="project" value="InterPro"/>
</dbReference>
<keyword evidence="4 11" id="KW-0812">Transmembrane</keyword>
<organism evidence="12 13">
    <name type="scientific">Malassezia pachydermatis</name>
    <dbReference type="NCBI Taxonomy" id="77020"/>
    <lineage>
        <taxon>Eukaryota</taxon>
        <taxon>Fungi</taxon>
        <taxon>Dikarya</taxon>
        <taxon>Basidiomycota</taxon>
        <taxon>Ustilaginomycotina</taxon>
        <taxon>Malasseziomycetes</taxon>
        <taxon>Malasseziales</taxon>
        <taxon>Malasseziaceae</taxon>
        <taxon>Malassezia</taxon>
    </lineage>
</organism>
<dbReference type="PANTHER" id="PTHR21094">
    <property type="entry name" value="GOS-28 SNARE- RELATED"/>
    <property type="match status" value="1"/>
</dbReference>
<evidence type="ECO:0000256" key="9">
    <source>
        <dbReference type="PIRNR" id="PIRNR027109"/>
    </source>
</evidence>
<evidence type="ECO:0000256" key="1">
    <source>
        <dbReference type="ARBA" id="ARBA00004409"/>
    </source>
</evidence>
<keyword evidence="6 11" id="KW-1133">Transmembrane helix</keyword>
<evidence type="ECO:0000256" key="5">
    <source>
        <dbReference type="ARBA" id="ARBA00022927"/>
    </source>
</evidence>
<evidence type="ECO:0000313" key="12">
    <source>
        <dbReference type="EMBL" id="KOS16461.1"/>
    </source>
</evidence>
<reference evidence="12 13" key="1">
    <citation type="submission" date="2015-07" db="EMBL/GenBank/DDBJ databases">
        <title>Draft Genome Sequence of Malassezia furfur CBS1878 and Malassezia pachydermatis CBS1879.</title>
        <authorList>
            <person name="Triana S."/>
            <person name="Ohm R."/>
            <person name="Gonzalez A."/>
            <person name="DeCock H."/>
            <person name="Restrepo S."/>
            <person name="Celis A."/>
        </authorList>
    </citation>
    <scope>NUCLEOTIDE SEQUENCE [LARGE SCALE GENOMIC DNA]</scope>
    <source>
        <strain evidence="12 13">CBS 1879</strain>
    </source>
</reference>
<dbReference type="RefSeq" id="XP_017994093.1">
    <property type="nucleotide sequence ID" value="XM_018137772.1"/>
</dbReference>
<dbReference type="STRING" id="77020.A0A0M8MZ59"/>
<keyword evidence="13" id="KW-1185">Reference proteome</keyword>
<evidence type="ECO:0000256" key="3">
    <source>
        <dbReference type="ARBA" id="ARBA00022448"/>
    </source>
</evidence>
<dbReference type="Pfam" id="PF12352">
    <property type="entry name" value="V-SNARE_C"/>
    <property type="match status" value="1"/>
</dbReference>
<keyword evidence="3 9" id="KW-0813">Transport</keyword>
<evidence type="ECO:0000313" key="13">
    <source>
        <dbReference type="Proteomes" id="UP000037751"/>
    </source>
</evidence>
<dbReference type="Proteomes" id="UP000037751">
    <property type="component" value="Unassembled WGS sequence"/>
</dbReference>
<evidence type="ECO:0000256" key="2">
    <source>
        <dbReference type="ARBA" id="ARBA00008473"/>
    </source>
</evidence>
<evidence type="ECO:0000256" key="10">
    <source>
        <dbReference type="SAM" id="MobiDB-lite"/>
    </source>
</evidence>
<comment type="similarity">
    <text evidence="2 9">Belongs to the GOSR1 family.</text>
</comment>
<evidence type="ECO:0000256" key="4">
    <source>
        <dbReference type="ARBA" id="ARBA00022692"/>
    </source>
</evidence>
<keyword evidence="8 9" id="KW-0472">Membrane</keyword>
<dbReference type="GO" id="GO:0048219">
    <property type="term" value="P:inter-Golgi cisterna vesicle-mediated transport"/>
    <property type="evidence" value="ECO:0007669"/>
    <property type="project" value="TreeGrafter"/>
</dbReference>
<gene>
    <name evidence="12" type="ORF">Malapachy_3299</name>
</gene>
<evidence type="ECO:0000256" key="7">
    <source>
        <dbReference type="ARBA" id="ARBA00023034"/>
    </source>
</evidence>
<keyword evidence="5 9" id="KW-0653">Protein transport</keyword>
<evidence type="ECO:0000256" key="8">
    <source>
        <dbReference type="ARBA" id="ARBA00023136"/>
    </source>
</evidence>
<dbReference type="VEuPathDB" id="FungiDB:Malapachy_3299"/>